<evidence type="ECO:0000313" key="2">
    <source>
        <dbReference type="Proteomes" id="UP000321532"/>
    </source>
</evidence>
<accession>A0A512AS95</accession>
<dbReference type="EMBL" id="BJYS01000001">
    <property type="protein sequence ID" value="GEO02572.1"/>
    <property type="molecule type" value="Genomic_DNA"/>
</dbReference>
<proteinExistence type="predicted"/>
<evidence type="ECO:0000313" key="1">
    <source>
        <dbReference type="EMBL" id="GEO02572.1"/>
    </source>
</evidence>
<comment type="caution">
    <text evidence="1">The sequence shown here is derived from an EMBL/GenBank/DDBJ whole genome shotgun (WGS) entry which is preliminary data.</text>
</comment>
<name>A0A512AS95_9BACT</name>
<protein>
    <submittedName>
        <fullName evidence="1">Uncharacterized protein</fullName>
    </submittedName>
</protein>
<keyword evidence="2" id="KW-1185">Reference proteome</keyword>
<dbReference type="Proteomes" id="UP000321532">
    <property type="component" value="Unassembled WGS sequence"/>
</dbReference>
<organism evidence="1 2">
    <name type="scientific">Adhaeribacter aerolatus</name>
    <dbReference type="NCBI Taxonomy" id="670289"/>
    <lineage>
        <taxon>Bacteria</taxon>
        <taxon>Pseudomonadati</taxon>
        <taxon>Bacteroidota</taxon>
        <taxon>Cytophagia</taxon>
        <taxon>Cytophagales</taxon>
        <taxon>Hymenobacteraceae</taxon>
        <taxon>Adhaeribacter</taxon>
    </lineage>
</organism>
<gene>
    <name evidence="1" type="ORF">AAE02nite_02360</name>
</gene>
<reference evidence="1 2" key="1">
    <citation type="submission" date="2019-07" db="EMBL/GenBank/DDBJ databases">
        <title>Whole genome shotgun sequence of Adhaeribacter aerolatus NBRC 106133.</title>
        <authorList>
            <person name="Hosoyama A."/>
            <person name="Uohara A."/>
            <person name="Ohji S."/>
            <person name="Ichikawa N."/>
        </authorList>
    </citation>
    <scope>NUCLEOTIDE SEQUENCE [LARGE SCALE GENOMIC DNA]</scope>
    <source>
        <strain evidence="1 2">NBRC 106133</strain>
    </source>
</reference>
<dbReference type="OrthoDB" id="646451at2"/>
<dbReference type="AlphaFoldDB" id="A0A512AS95"/>
<sequence>MYYSPNAHNVPLLKKKGDKILSVAGGSSLSEVDSGLDIQAAYAITNHLGVMSNYYRASGESSGEYKEGGHGYLLEAGLGYFTPLYKEVYGFELFGGTGSGNVYNYYDEFKKSTSQINFSRHFVQAAISWENKYCKIALSHRMGLLTYNKIRTKDYNITNYPEYWNGIIRNKKYILNEPALTVQFSGYRALKAQAQIVYAVDAIDADFAQENINLNVGLYLVLPAKKKDRM</sequence>
<dbReference type="RefSeq" id="WP_146894608.1">
    <property type="nucleotide sequence ID" value="NZ_BJYS01000001.1"/>
</dbReference>